<sequence>MKRFEILGVLGDGAFGVVTKCRDKESNEIVAIKRMKQKYSTFEECLQEKEVKSLRKIKHPNVVRLLQVFRENEYLHLVFELLGDSLLKTINKKNGEPFSEQEIRSIMSQLFTGLAYCHKQGFFHRDIKPDNLLWKGNVLKIADFGLAREIRSRPPYTEYISTRWYRAPEIILRAPNYNSPVDIWAAGAIMAELYLGKPIFPGISEQDQMYKIVNILGPPNSHVWPECGKLLSKTSFRFPQVTSTALSTLIPNASSQAIDLMNQLFQYDPSKRPSASQALQHPFFTQSNGFSPRMNISPTSDKCDGKEKNNNIDNQRFKTLELTKTQIPNIVKAQPVSKSALERPPKVLIEEPLPNDLDDLLKELL</sequence>
<proteinExistence type="predicted"/>
<dbReference type="SUPFAM" id="SSF56112">
    <property type="entry name" value="Protein kinase-like (PK-like)"/>
    <property type="match status" value="1"/>
</dbReference>
<dbReference type="InterPro" id="IPR011009">
    <property type="entry name" value="Kinase-like_dom_sf"/>
</dbReference>
<dbReference type="PANTHER" id="PTHR24055">
    <property type="entry name" value="MITOGEN-ACTIVATED PROTEIN KINASE"/>
    <property type="match status" value="1"/>
</dbReference>
<organism evidence="5 6">
    <name type="scientific">Tritrichomonas musculus</name>
    <dbReference type="NCBI Taxonomy" id="1915356"/>
    <lineage>
        <taxon>Eukaryota</taxon>
        <taxon>Metamonada</taxon>
        <taxon>Parabasalia</taxon>
        <taxon>Tritrichomonadida</taxon>
        <taxon>Tritrichomonadidae</taxon>
        <taxon>Tritrichomonas</taxon>
    </lineage>
</organism>
<evidence type="ECO:0000256" key="1">
    <source>
        <dbReference type="ARBA" id="ARBA00022741"/>
    </source>
</evidence>
<evidence type="ECO:0000256" key="3">
    <source>
        <dbReference type="PROSITE-ProRule" id="PRU10141"/>
    </source>
</evidence>
<dbReference type="EMBL" id="JAPFFF010000003">
    <property type="protein sequence ID" value="KAK8893880.1"/>
    <property type="molecule type" value="Genomic_DNA"/>
</dbReference>
<dbReference type="SMART" id="SM00220">
    <property type="entry name" value="S_TKc"/>
    <property type="match status" value="1"/>
</dbReference>
<dbReference type="InterPro" id="IPR017441">
    <property type="entry name" value="Protein_kinase_ATP_BS"/>
</dbReference>
<dbReference type="InterPro" id="IPR000719">
    <property type="entry name" value="Prot_kinase_dom"/>
</dbReference>
<keyword evidence="1 3" id="KW-0547">Nucleotide-binding</keyword>
<evidence type="ECO:0000256" key="2">
    <source>
        <dbReference type="ARBA" id="ARBA00022840"/>
    </source>
</evidence>
<comment type="caution">
    <text evidence="5">The sequence shown here is derived from an EMBL/GenBank/DDBJ whole genome shotgun (WGS) entry which is preliminary data.</text>
</comment>
<dbReference type="PROSITE" id="PS50011">
    <property type="entry name" value="PROTEIN_KINASE_DOM"/>
    <property type="match status" value="1"/>
</dbReference>
<dbReference type="Gene3D" id="3.30.200.20">
    <property type="entry name" value="Phosphorylase Kinase, domain 1"/>
    <property type="match status" value="1"/>
</dbReference>
<evidence type="ECO:0000313" key="6">
    <source>
        <dbReference type="Proteomes" id="UP001470230"/>
    </source>
</evidence>
<dbReference type="Pfam" id="PF00069">
    <property type="entry name" value="Pkinase"/>
    <property type="match status" value="1"/>
</dbReference>
<feature type="domain" description="Protein kinase" evidence="4">
    <location>
        <begin position="4"/>
        <end position="284"/>
    </location>
</feature>
<protein>
    <recommendedName>
        <fullName evidence="4">Protein kinase domain-containing protein</fullName>
    </recommendedName>
</protein>
<feature type="binding site" evidence="3">
    <location>
        <position position="33"/>
    </location>
    <ligand>
        <name>ATP</name>
        <dbReference type="ChEBI" id="CHEBI:30616"/>
    </ligand>
</feature>
<gene>
    <name evidence="5" type="ORF">M9Y10_022309</name>
</gene>
<evidence type="ECO:0000259" key="4">
    <source>
        <dbReference type="PROSITE" id="PS50011"/>
    </source>
</evidence>
<dbReference type="InterPro" id="IPR050117">
    <property type="entry name" value="MAPK"/>
</dbReference>
<keyword evidence="2 3" id="KW-0067">ATP-binding</keyword>
<dbReference type="Gene3D" id="1.10.510.10">
    <property type="entry name" value="Transferase(Phosphotransferase) domain 1"/>
    <property type="match status" value="1"/>
</dbReference>
<keyword evidence="6" id="KW-1185">Reference proteome</keyword>
<dbReference type="PROSITE" id="PS00107">
    <property type="entry name" value="PROTEIN_KINASE_ATP"/>
    <property type="match status" value="1"/>
</dbReference>
<dbReference type="Proteomes" id="UP001470230">
    <property type="component" value="Unassembled WGS sequence"/>
</dbReference>
<evidence type="ECO:0000313" key="5">
    <source>
        <dbReference type="EMBL" id="KAK8893880.1"/>
    </source>
</evidence>
<name>A0ABR2KRW7_9EUKA</name>
<dbReference type="CDD" id="cd07830">
    <property type="entry name" value="STKc_MAK_like"/>
    <property type="match status" value="1"/>
</dbReference>
<reference evidence="5 6" key="1">
    <citation type="submission" date="2024-04" db="EMBL/GenBank/DDBJ databases">
        <title>Tritrichomonas musculus Genome.</title>
        <authorList>
            <person name="Alves-Ferreira E."/>
            <person name="Grigg M."/>
            <person name="Lorenzi H."/>
            <person name="Galac M."/>
        </authorList>
    </citation>
    <scope>NUCLEOTIDE SEQUENCE [LARGE SCALE GENOMIC DNA]</scope>
    <source>
        <strain evidence="5 6">EAF2021</strain>
    </source>
</reference>
<accession>A0ABR2KRW7</accession>